<gene>
    <name evidence="1" type="ORF">ID47_06680</name>
</gene>
<dbReference type="AlphaFoldDB" id="A0A077AVT3"/>
<protein>
    <submittedName>
        <fullName evidence="1">Uncharacterized protein</fullName>
    </submittedName>
</protein>
<dbReference type="KEGG" id="paca:ID47_06680"/>
<dbReference type="HOGENOM" id="CLU_070076_0_0_5"/>
<dbReference type="STRING" id="91604.ID47_06680"/>
<dbReference type="OrthoDB" id="9802066at2"/>
<organism evidence="1 2">
    <name type="scientific">Candidatus Odyssella acanthamoebae</name>
    <dbReference type="NCBI Taxonomy" id="91604"/>
    <lineage>
        <taxon>Bacteria</taxon>
        <taxon>Pseudomonadati</taxon>
        <taxon>Pseudomonadota</taxon>
        <taxon>Alphaproteobacteria</taxon>
        <taxon>Holosporales</taxon>
        <taxon>Candidatus Paracaedibacteraceae</taxon>
        <taxon>Candidatus Odyssella</taxon>
    </lineage>
</organism>
<proteinExistence type="predicted"/>
<name>A0A077AVT3_9PROT</name>
<evidence type="ECO:0000313" key="2">
    <source>
        <dbReference type="Proteomes" id="UP000028926"/>
    </source>
</evidence>
<accession>A0A077AVT3</accession>
<dbReference type="Proteomes" id="UP000028926">
    <property type="component" value="Chromosome"/>
</dbReference>
<keyword evidence="2" id="KW-1185">Reference proteome</keyword>
<reference evidence="1 2" key="1">
    <citation type="submission" date="2014-07" db="EMBL/GenBank/DDBJ databases">
        <title>Comparative genomic insights into amoeba endosymbionts belonging to the families of Holosporaceae and Candidatus Midichloriaceae within Rickettsiales.</title>
        <authorList>
            <person name="Wang Z."/>
            <person name="Wu M."/>
        </authorList>
    </citation>
    <scope>NUCLEOTIDE SEQUENCE [LARGE SCALE GENOMIC DNA]</scope>
    <source>
        <strain evidence="1">PRA3</strain>
    </source>
</reference>
<evidence type="ECO:0000313" key="1">
    <source>
        <dbReference type="EMBL" id="AIK96496.1"/>
    </source>
</evidence>
<dbReference type="EMBL" id="CP008941">
    <property type="protein sequence ID" value="AIK96496.1"/>
    <property type="molecule type" value="Genomic_DNA"/>
</dbReference>
<sequence>MTPLPYCFFPTTILCIGKTYQQNQFLRDQSVASYKHCATPQTALAYLKKADRSAILFDRVVHQEQDLFDVSSINYLYEEIYNPRRYETVSCIIYRNKLPDPAELSFFEAMEDFPAKKILVTEDRDEKTIVTAFNQGLINFYVCTQDPDASTLLKEFIQQSQKDYFQSTVNAIINPILEDWQKDNGNLNVLLDPGFMEYFHTFIKNGNFTEYYLLDVTGSFLFLDAQGKASVLFVFDEQSFADQCQTVEHFVRSNYSLSMNLIEDLKQQRQTICFPFIYRQEFDHFERYIEPVQILEGQQRYYMAHSKGIDYLNDLIVLDRRQSS</sequence>
<dbReference type="RefSeq" id="WP_038464958.1">
    <property type="nucleotide sequence ID" value="NZ_CP008941.1"/>
</dbReference>
<dbReference type="eggNOG" id="COG3437">
    <property type="taxonomic scope" value="Bacteria"/>
</dbReference>